<protein>
    <recommendedName>
        <fullName evidence="4">FLYWCH-type domain-containing protein</fullName>
    </recommendedName>
</protein>
<feature type="non-terminal residue" evidence="3">
    <location>
        <position position="1"/>
    </location>
</feature>
<feature type="region of interest" description="Disordered" evidence="2">
    <location>
        <begin position="518"/>
        <end position="537"/>
    </location>
</feature>
<feature type="region of interest" description="Disordered" evidence="2">
    <location>
        <begin position="1"/>
        <end position="39"/>
    </location>
</feature>
<dbReference type="EMBL" id="GEBQ01010000">
    <property type="protein sequence ID" value="JAT29977.1"/>
    <property type="molecule type" value="Transcribed_RNA"/>
</dbReference>
<feature type="region of interest" description="Disordered" evidence="2">
    <location>
        <begin position="106"/>
        <end position="156"/>
    </location>
</feature>
<name>A0A1B6M229_9HEMI</name>
<feature type="compositionally biased region" description="Basic and acidic residues" evidence="2">
    <location>
        <begin position="30"/>
        <end position="39"/>
    </location>
</feature>
<evidence type="ECO:0008006" key="4">
    <source>
        <dbReference type="Google" id="ProtNLM"/>
    </source>
</evidence>
<keyword evidence="1" id="KW-0175">Coiled coil</keyword>
<feature type="compositionally biased region" description="Acidic residues" evidence="2">
    <location>
        <begin position="1"/>
        <end position="24"/>
    </location>
</feature>
<proteinExistence type="predicted"/>
<gene>
    <name evidence="3" type="ORF">g.22667</name>
</gene>
<feature type="compositionally biased region" description="Basic and acidic residues" evidence="2">
    <location>
        <begin position="136"/>
        <end position="151"/>
    </location>
</feature>
<feature type="compositionally biased region" description="Acidic residues" evidence="2">
    <location>
        <begin position="116"/>
        <end position="135"/>
    </location>
</feature>
<reference evidence="3" key="1">
    <citation type="submission" date="2015-11" db="EMBL/GenBank/DDBJ databases">
        <title>De novo transcriptome assembly of four potential Pierce s Disease insect vectors from Arizona vineyards.</title>
        <authorList>
            <person name="Tassone E.E."/>
        </authorList>
    </citation>
    <scope>NUCLEOTIDE SEQUENCE</scope>
</reference>
<evidence type="ECO:0000313" key="3">
    <source>
        <dbReference type="EMBL" id="JAT29977.1"/>
    </source>
</evidence>
<evidence type="ECO:0000256" key="1">
    <source>
        <dbReference type="SAM" id="Coils"/>
    </source>
</evidence>
<feature type="coiled-coil region" evidence="1">
    <location>
        <begin position="660"/>
        <end position="694"/>
    </location>
</feature>
<dbReference type="AlphaFoldDB" id="A0A1B6M229"/>
<evidence type="ECO:0000256" key="2">
    <source>
        <dbReference type="SAM" id="MobiDB-lite"/>
    </source>
</evidence>
<organism evidence="3">
    <name type="scientific">Graphocephala atropunctata</name>
    <dbReference type="NCBI Taxonomy" id="36148"/>
    <lineage>
        <taxon>Eukaryota</taxon>
        <taxon>Metazoa</taxon>
        <taxon>Ecdysozoa</taxon>
        <taxon>Arthropoda</taxon>
        <taxon>Hexapoda</taxon>
        <taxon>Insecta</taxon>
        <taxon>Pterygota</taxon>
        <taxon>Neoptera</taxon>
        <taxon>Paraneoptera</taxon>
        <taxon>Hemiptera</taxon>
        <taxon>Auchenorrhyncha</taxon>
        <taxon>Membracoidea</taxon>
        <taxon>Cicadellidae</taxon>
        <taxon>Cicadellinae</taxon>
        <taxon>Cicadellini</taxon>
        <taxon>Graphocephala</taxon>
    </lineage>
</organism>
<sequence>DYVTLEDEEDDYDQEALNTEDDPDFTPSPKKTDESSKLYHDGNGYYYSLVKDRSKRYLLCKAGCGVAVTLGPRDKPLTKLFNTSPFHTHPPDQLRHKQKLFLENAARRSNGRTSSDDSDSEDEYTQEEYLEDEEIKNEPSPEEGKPSELVHGRRPSSYSFHDGNGFYYKTNMVTDKYRFLNCVMNGCKARAYMDKDRDNAPIYPRPKTSAHNHQPDFSYKNFTYFLEKCKTRALEEETPIRQIYEEESALDPDSASKISKINLLQRMSRIRIGITGTKSMPPTQILLEPSVDENLKGQKGGSSRVPQSEALPGLRPNSTMYYDLKGYYFIFNALKENKRYLRCIEPKCRVRASMGLYDGAPILCSSDAVHNHRADFQRKTFVLFLQHCKQRALQETTNIHDIYAEECKRDPVSAAMISSSNLIQRMLRARKLTSKYFPTHEDQSEFVQACNSSNTAPEVPASELVDEDSNSQDNDICDTVQAETVFGDSSDEDPESEAIEKAISELLVNDIEDQKKIKEQQEGGPVPPDQLQPAEVLPGIRPNTITYYDGRGFYYVFNTMKENVWYLRCLEPQCRVRAHMVPGDNSPVVQSANTLHNHRPDYRRKQFVLWMEHAKHRATTEDLSIPTIYAQEAKRDPESASLISAENMKMRMHRARKSHLRLSENDNDFVEGEIDSVEETAEEQEISEVKLEQETFEVNETAEVETVETATDEHQSLVTVTVTDSQKSENDQSEAFVVQEESDETNTLYVYHPPPVKTFTTQKPIFYDEKGYCYQHTTIRSHVRYLRCVEPTCKARASMNLAEESSIILNKQCSHHNHEPKSSEVTMLLDSSGRLVSADNTPIQVIYTDENTGEQVTLCQVTESASPRKRPYRQRQMPELTIDPDEPVDTCTITEVDDAAGDYYHNEDQQRYPLRPSEVIPGLRPDANNYHDGNGFYYELNRLSQNIRYLKCLIKDCKARAYMDTLKKNAPIIQTNFARHNHGPDLFRKQFTVFLHRVTRRAAMEDTPIHTIYQQEAQRDPQSAGAIRMENVKQRMMRFRKKHRKTNPPGVMTEKFGVGVGEVYQLVEGDLGESYYIQYGGEEGEVEGEEEEEGEQYLGYYEGQEDDDASMYEGYVVSEVEVESSQQHQSG</sequence>
<accession>A0A1B6M229</accession>